<dbReference type="Proteomes" id="UP001186944">
    <property type="component" value="Unassembled WGS sequence"/>
</dbReference>
<evidence type="ECO:0000313" key="2">
    <source>
        <dbReference type="EMBL" id="KAK3093805.1"/>
    </source>
</evidence>
<dbReference type="EMBL" id="VSWD01000009">
    <property type="protein sequence ID" value="KAK3093805.1"/>
    <property type="molecule type" value="Genomic_DNA"/>
</dbReference>
<comment type="caution">
    <text evidence="2">The sequence shown here is derived from an EMBL/GenBank/DDBJ whole genome shotgun (WGS) entry which is preliminary data.</text>
</comment>
<proteinExistence type="predicted"/>
<dbReference type="InterPro" id="IPR001611">
    <property type="entry name" value="Leu-rich_rpt"/>
</dbReference>
<evidence type="ECO:0000256" key="1">
    <source>
        <dbReference type="SAM" id="MobiDB-lite"/>
    </source>
</evidence>
<gene>
    <name evidence="2" type="ORF">FSP39_020448</name>
</gene>
<dbReference type="SMART" id="SM00368">
    <property type="entry name" value="LRR_RI"/>
    <property type="match status" value="8"/>
</dbReference>
<dbReference type="InterPro" id="IPR032675">
    <property type="entry name" value="LRR_dom_sf"/>
</dbReference>
<name>A0AA89BTE9_PINIB</name>
<reference evidence="2" key="1">
    <citation type="submission" date="2019-08" db="EMBL/GenBank/DDBJ databases">
        <title>The improved chromosome-level genome for the pearl oyster Pinctada fucata martensii using PacBio sequencing and Hi-C.</title>
        <authorList>
            <person name="Zheng Z."/>
        </authorList>
    </citation>
    <scope>NUCLEOTIDE SEQUENCE</scope>
    <source>
        <strain evidence="2">ZZ-2019</strain>
        <tissue evidence="2">Adductor muscle</tissue>
    </source>
</reference>
<dbReference type="Pfam" id="PF13516">
    <property type="entry name" value="LRR_6"/>
    <property type="match status" value="4"/>
</dbReference>
<organism evidence="2 3">
    <name type="scientific">Pinctada imbricata</name>
    <name type="common">Atlantic pearl-oyster</name>
    <name type="synonym">Pinctada martensii</name>
    <dbReference type="NCBI Taxonomy" id="66713"/>
    <lineage>
        <taxon>Eukaryota</taxon>
        <taxon>Metazoa</taxon>
        <taxon>Spiralia</taxon>
        <taxon>Lophotrochozoa</taxon>
        <taxon>Mollusca</taxon>
        <taxon>Bivalvia</taxon>
        <taxon>Autobranchia</taxon>
        <taxon>Pteriomorphia</taxon>
        <taxon>Pterioida</taxon>
        <taxon>Pterioidea</taxon>
        <taxon>Pteriidae</taxon>
        <taxon>Pinctada</taxon>
    </lineage>
</organism>
<feature type="compositionally biased region" description="Basic and acidic residues" evidence="1">
    <location>
        <begin position="10"/>
        <end position="27"/>
    </location>
</feature>
<feature type="region of interest" description="Disordered" evidence="1">
    <location>
        <begin position="1"/>
        <end position="80"/>
    </location>
</feature>
<dbReference type="Gene3D" id="3.80.10.10">
    <property type="entry name" value="Ribonuclease Inhibitor"/>
    <property type="match status" value="1"/>
</dbReference>
<accession>A0AA89BTE9</accession>
<dbReference type="InterPro" id="IPR052394">
    <property type="entry name" value="LRR-containing"/>
</dbReference>
<sequence>MPGGGQVDEGTQHVEEPNASLEEDKGLEVVPEESDEDDLQLDIPEQQIDDDDRPPSLRVPSQKSRPVLARTPASKQPESPLLFPEDIKEEEDEQILITEIDQGEYKEVEYPVDDSDIELSDSEDVPHVTIETVDAEPTEEDYDTDLEVEETETFHHHDTSGKSHYRKFCNQLGIVPVSYFLRHIEDTEIAMRYHGLGPSSAKAIALVLKLGIVPVSYFLRHIEDTEIAMRYHGLGPSSAKAIALVLKLGKVPVSYFLRHIEDTERYHGLGPSSAKAIALVLKVGHVEDTEIAMRYHGLGPSSAKAIALVLKDNISLEKLDIRGNWIESEGGESVARMLEENDYITDICLADNKLGLEGIQSICRMLKVNAGLRRIDLSDNGFEVPEAVELAQAIENNKYLKVLNLSHNRFGEKAGEILGPAIGANDILDVLDLSWNHLRQNGAIAVAKGIKENVRLKKCNLAWNGFGPEGGAAIADALVTNNSIQDIDISGNRLNSDTAIRIAKAISTNDNIKILRIGNNLLTTMGALALVKALNETDSSEMEELDLTDVPVEFEFLRVCEDIKAKRPNIKILHGPVLRAGNTADDLGKPGVDLNPKKKDPVVVLKEHIVVNDYRLLDILKRYDPEGSMTLEPDHFLAAIDELAVPFDRAKIEEAVNRLVDQKPGEEQGRIYFGARRLSDKLLSQGFVCDRLTSSLRKFYGRHGELVIHYDVPLSRMVDDILS</sequence>
<protein>
    <submittedName>
        <fullName evidence="2">Uncharacterized protein</fullName>
    </submittedName>
</protein>
<feature type="compositionally biased region" description="Acidic residues" evidence="1">
    <location>
        <begin position="30"/>
        <end position="40"/>
    </location>
</feature>
<dbReference type="PANTHER" id="PTHR24114:SF50">
    <property type="entry name" value="RNI-LIKE PROTEIN"/>
    <property type="match status" value="1"/>
</dbReference>
<dbReference type="SUPFAM" id="SSF52047">
    <property type="entry name" value="RNI-like"/>
    <property type="match status" value="1"/>
</dbReference>
<dbReference type="PANTHER" id="PTHR24114">
    <property type="entry name" value="LEUCINE RICH REPEAT FAMILY PROTEIN"/>
    <property type="match status" value="1"/>
</dbReference>
<evidence type="ECO:0000313" key="3">
    <source>
        <dbReference type="Proteomes" id="UP001186944"/>
    </source>
</evidence>
<keyword evidence="3" id="KW-1185">Reference proteome</keyword>
<dbReference type="AlphaFoldDB" id="A0AA89BTE9"/>